<comment type="caution">
    <text evidence="1">The sequence shown here is derived from an EMBL/GenBank/DDBJ whole genome shotgun (WGS) entry which is preliminary data.</text>
</comment>
<evidence type="ECO:0000313" key="2">
    <source>
        <dbReference type="Proteomes" id="UP000235916"/>
    </source>
</evidence>
<proteinExistence type="predicted"/>
<dbReference type="RefSeq" id="WP_102766492.1">
    <property type="nucleotide sequence ID" value="NZ_POSP01000001.1"/>
</dbReference>
<dbReference type="SMART" id="SM00855">
    <property type="entry name" value="PGAM"/>
    <property type="match status" value="1"/>
</dbReference>
<evidence type="ECO:0000313" key="1">
    <source>
        <dbReference type="EMBL" id="PND40357.1"/>
    </source>
</evidence>
<dbReference type="Gene3D" id="3.40.50.1240">
    <property type="entry name" value="Phosphoglycerate mutase-like"/>
    <property type="match status" value="1"/>
</dbReference>
<dbReference type="Proteomes" id="UP000235916">
    <property type="component" value="Unassembled WGS sequence"/>
</dbReference>
<keyword evidence="2" id="KW-1185">Reference proteome</keyword>
<dbReference type="SUPFAM" id="SSF53254">
    <property type="entry name" value="Phosphoglycerate mutase-like"/>
    <property type="match status" value="1"/>
</dbReference>
<dbReference type="AlphaFoldDB" id="A0A2N8L3S2"/>
<dbReference type="InterPro" id="IPR029033">
    <property type="entry name" value="His_PPase_superfam"/>
</dbReference>
<accession>A0A2N8L3S2</accession>
<dbReference type="EMBL" id="POSP01000001">
    <property type="protein sequence ID" value="PND40357.1"/>
    <property type="molecule type" value="Genomic_DNA"/>
</dbReference>
<protein>
    <submittedName>
        <fullName evidence="1">Histidine phosphatase family protein</fullName>
    </submittedName>
</protein>
<dbReference type="InterPro" id="IPR013078">
    <property type="entry name" value="His_Pase_superF_clade-1"/>
</dbReference>
<dbReference type="Pfam" id="PF00300">
    <property type="entry name" value="His_Phos_1"/>
    <property type="match status" value="1"/>
</dbReference>
<gene>
    <name evidence="1" type="ORF">C1O66_02985</name>
</gene>
<sequence>MDLILWRHAEAELLPEGGTDVARRLTPKGERQAQRMAAWLNSRLAENCRVIASPAVRTHRTALALGRDLQLLPALLPDAQPQALLGAAGWSVTGPGPGADAAPVLLVGHQPTLGRVAALLLSAQDQAWAVKKGAIWWLRARERNGRPEVTLHTVLAPDQL</sequence>
<dbReference type="OrthoDB" id="9814783at2"/>
<organism evidence="1 2">
    <name type="scientific">Kinneretia aquatilis</name>
    <dbReference type="NCBI Taxonomy" id="2070761"/>
    <lineage>
        <taxon>Bacteria</taxon>
        <taxon>Pseudomonadati</taxon>
        <taxon>Pseudomonadota</taxon>
        <taxon>Betaproteobacteria</taxon>
        <taxon>Burkholderiales</taxon>
        <taxon>Sphaerotilaceae</taxon>
        <taxon>Roseateles</taxon>
    </lineage>
</organism>
<name>A0A2N8L3S2_9BURK</name>
<dbReference type="CDD" id="cd07040">
    <property type="entry name" value="HP"/>
    <property type="match status" value="1"/>
</dbReference>
<reference evidence="1 2" key="1">
    <citation type="submission" date="2018-01" db="EMBL/GenBank/DDBJ databases">
        <title>Draft genome sequence of Paucibacter aquatile CR182 isolated from freshwater of the Nakdong River.</title>
        <authorList>
            <person name="Choi A."/>
            <person name="Chung E.J."/>
        </authorList>
    </citation>
    <scope>NUCLEOTIDE SEQUENCE [LARGE SCALE GENOMIC DNA]</scope>
    <source>
        <strain evidence="1 2">CR182</strain>
    </source>
</reference>